<dbReference type="PRINTS" id="PR00038">
    <property type="entry name" value="HTHLUXR"/>
</dbReference>
<dbReference type="STRING" id="206506.AAV32_16440"/>
<keyword evidence="2" id="KW-0238">DNA-binding</keyword>
<keyword evidence="3" id="KW-0804">Transcription</keyword>
<dbReference type="Gene3D" id="1.10.10.10">
    <property type="entry name" value="Winged helix-like DNA-binding domain superfamily/Winged helix DNA-binding domain"/>
    <property type="match status" value="1"/>
</dbReference>
<dbReference type="PANTHER" id="PTHR44688">
    <property type="entry name" value="DNA-BINDING TRANSCRIPTIONAL ACTIVATOR DEVR_DOSR"/>
    <property type="match status" value="1"/>
</dbReference>
<dbReference type="SMART" id="SM00421">
    <property type="entry name" value="HTH_LUXR"/>
    <property type="match status" value="1"/>
</dbReference>
<evidence type="ECO:0000256" key="1">
    <source>
        <dbReference type="ARBA" id="ARBA00023015"/>
    </source>
</evidence>
<dbReference type="RefSeq" id="WP_068375108.1">
    <property type="nucleotide sequence ID" value="NZ_LBNE01000015.1"/>
</dbReference>
<dbReference type="GO" id="GO:0003677">
    <property type="term" value="F:DNA binding"/>
    <property type="evidence" value="ECO:0007669"/>
    <property type="project" value="UniProtKB-KW"/>
</dbReference>
<proteinExistence type="predicted"/>
<keyword evidence="6" id="KW-1185">Reference proteome</keyword>
<dbReference type="PANTHER" id="PTHR44688:SF16">
    <property type="entry name" value="DNA-BINDING TRANSCRIPTIONAL ACTIVATOR DEVR_DOSR"/>
    <property type="match status" value="1"/>
</dbReference>
<accession>A0A171KNM5</accession>
<evidence type="ECO:0000259" key="4">
    <source>
        <dbReference type="PROSITE" id="PS50043"/>
    </source>
</evidence>
<dbReference type="SUPFAM" id="SSF46894">
    <property type="entry name" value="C-terminal effector domain of the bipartite response regulators"/>
    <property type="match status" value="1"/>
</dbReference>
<gene>
    <name evidence="5" type="ORF">AAV32_16440</name>
</gene>
<dbReference type="InterPro" id="IPR016032">
    <property type="entry name" value="Sig_transdc_resp-reg_C-effctor"/>
</dbReference>
<evidence type="ECO:0000313" key="5">
    <source>
        <dbReference type="EMBL" id="KKO70492.1"/>
    </source>
</evidence>
<dbReference type="Pfam" id="PF00196">
    <property type="entry name" value="GerE"/>
    <property type="match status" value="1"/>
</dbReference>
<evidence type="ECO:0000313" key="6">
    <source>
        <dbReference type="Proteomes" id="UP000078084"/>
    </source>
</evidence>
<comment type="caution">
    <text evidence="5">The sequence shown here is derived from an EMBL/GenBank/DDBJ whole genome shotgun (WGS) entry which is preliminary data.</text>
</comment>
<dbReference type="CDD" id="cd06170">
    <property type="entry name" value="LuxR_C_like"/>
    <property type="match status" value="1"/>
</dbReference>
<reference evidence="5 6" key="1">
    <citation type="submission" date="2015-04" db="EMBL/GenBank/DDBJ databases">
        <title>Genome sequence of Kerstersia gyiorum CG1.</title>
        <authorList>
            <person name="Greninger A.L."/>
            <person name="Kozyreva V."/>
            <person name="Chaturvedi V."/>
        </authorList>
    </citation>
    <scope>NUCLEOTIDE SEQUENCE [LARGE SCALE GENOMIC DNA]</scope>
    <source>
        <strain evidence="5 6">CG1</strain>
    </source>
</reference>
<dbReference type="InterPro" id="IPR000792">
    <property type="entry name" value="Tscrpt_reg_LuxR_C"/>
</dbReference>
<dbReference type="GO" id="GO:0006355">
    <property type="term" value="P:regulation of DNA-templated transcription"/>
    <property type="evidence" value="ECO:0007669"/>
    <property type="project" value="InterPro"/>
</dbReference>
<feature type="domain" description="HTH luxR-type" evidence="4">
    <location>
        <begin position="233"/>
        <end position="298"/>
    </location>
</feature>
<dbReference type="Proteomes" id="UP000078084">
    <property type="component" value="Unassembled WGS sequence"/>
</dbReference>
<name>A0A171KNM5_9BURK</name>
<dbReference type="AlphaFoldDB" id="A0A171KNM5"/>
<protein>
    <recommendedName>
        <fullName evidence="4">HTH luxR-type domain-containing protein</fullName>
    </recommendedName>
</protein>
<evidence type="ECO:0000256" key="3">
    <source>
        <dbReference type="ARBA" id="ARBA00023163"/>
    </source>
</evidence>
<sequence>MNTLNLHERIAALRGLFEFDAVQLLAHVPGSDRHVEVWRHGYNTLCATALAVDFPRLYPPGFTRRFSPVELLPPSISESSEGMYPPFRTTRLYTGALHAYGFEDGLTLELGIQGGYCGLAHFSSRKAGIFDRRAREQARGVQGLLENSVREHLPPVAGQQETLLLRFEPGEGGALAFAGRVPAELDAQALAQVLQAWPAAAQPLHCFWLMGRRSMRLAARRLQQGGVLASLYPALPPHGISLRELQVLSWLMAGLPDREIAACMGVGERTVHTHVAGLLVKLGLERRVQAAVQAAVNGWYLPDRQGRILAALGTLGASGS</sequence>
<dbReference type="PROSITE" id="PS50043">
    <property type="entry name" value="HTH_LUXR_2"/>
    <property type="match status" value="1"/>
</dbReference>
<dbReference type="EMBL" id="LBNE01000015">
    <property type="protein sequence ID" value="KKO70492.1"/>
    <property type="molecule type" value="Genomic_DNA"/>
</dbReference>
<evidence type="ECO:0000256" key="2">
    <source>
        <dbReference type="ARBA" id="ARBA00023125"/>
    </source>
</evidence>
<keyword evidence="1" id="KW-0805">Transcription regulation</keyword>
<dbReference type="InterPro" id="IPR036388">
    <property type="entry name" value="WH-like_DNA-bd_sf"/>
</dbReference>
<organism evidence="5 6">
    <name type="scientific">Kerstersia gyiorum</name>
    <dbReference type="NCBI Taxonomy" id="206506"/>
    <lineage>
        <taxon>Bacteria</taxon>
        <taxon>Pseudomonadati</taxon>
        <taxon>Pseudomonadota</taxon>
        <taxon>Betaproteobacteria</taxon>
        <taxon>Burkholderiales</taxon>
        <taxon>Alcaligenaceae</taxon>
        <taxon>Kerstersia</taxon>
    </lineage>
</organism>